<evidence type="ECO:0000256" key="3">
    <source>
        <dbReference type="ARBA" id="ARBA00022676"/>
    </source>
</evidence>
<evidence type="ECO:0000313" key="13">
    <source>
        <dbReference type="EMBL" id="MDX5893604.1"/>
    </source>
</evidence>
<dbReference type="GO" id="GO:0000287">
    <property type="term" value="F:magnesium ion binding"/>
    <property type="evidence" value="ECO:0007669"/>
    <property type="project" value="UniProtKB-UniRule"/>
</dbReference>
<accession>A0AB35T181</accession>
<dbReference type="Gene3D" id="3.40.50.2020">
    <property type="match status" value="1"/>
</dbReference>
<dbReference type="CDD" id="cd06223">
    <property type="entry name" value="PRTases_typeI"/>
    <property type="match status" value="1"/>
</dbReference>
<dbReference type="GO" id="GO:0051539">
    <property type="term" value="F:4 iron, 4 sulfur cluster binding"/>
    <property type="evidence" value="ECO:0007669"/>
    <property type="project" value="UniProtKB-KW"/>
</dbReference>
<evidence type="ECO:0000259" key="12">
    <source>
        <dbReference type="PROSITE" id="PS51278"/>
    </source>
</evidence>
<sequence>MKEFLPMVGGSRTGRTDYTDVSFEKPKEACGVFGIYSRELSGELAQRTYFGLYALQHRGQESAGIAISDGERTTAIRDMGLVSQVFEPSKLAALEAGHISLGHVRYSTTGSASWENAQPEFHGRGDVNVAVAHNGNLVNTGRLREELTGEGFDFNSTSDTTFIAAAAVSELEKGREEPGEAVKQAMRRLEGAYSVAMIFRDKLVAFRDPYGFRPLVIGRVEGGYAVSSETCGLDIIGAEFVRVVRPGEVVVIDDSGLTSFQAESPRSALCVFEYVYFARPDSRFDGREIAGSRQRMGELLAEESPVEADVVIPVPDSGIMAAVGYSQGSGIPYAEGLIKNRYVGRTFIQPTDGMRQLGIRLKLNPLPSVIRGKRVVVVDDSIVRGNTSKKLVELLFEAGAREVHLRVSSPPVTGPCYYGIDMDSPDQLIGAKHSVEEIREQIGATSLAYISTDAMVAATGQPKGNLCRACFDGEYPTSGVSGKFVLENRTHHCATLADK</sequence>
<feature type="binding site" evidence="7 10">
    <location>
        <position position="380"/>
    </location>
    <ligand>
        <name>Mg(2+)</name>
        <dbReference type="ChEBI" id="CHEBI:18420"/>
    </ligand>
</feature>
<dbReference type="InterPro" id="IPR005854">
    <property type="entry name" value="PurF"/>
</dbReference>
<evidence type="ECO:0000256" key="4">
    <source>
        <dbReference type="ARBA" id="ARBA00022679"/>
    </source>
</evidence>
<evidence type="ECO:0000256" key="11">
    <source>
        <dbReference type="PIRSR" id="PIRSR000485-3"/>
    </source>
</evidence>
<comment type="caution">
    <text evidence="13">The sequence shown here is derived from an EMBL/GenBank/DDBJ whole genome shotgun (WGS) entry which is preliminary data.</text>
</comment>
<evidence type="ECO:0000256" key="5">
    <source>
        <dbReference type="ARBA" id="ARBA00022755"/>
    </source>
</evidence>
<keyword evidence="6 7" id="KW-0315">Glutamine amidotransferase</keyword>
<keyword evidence="7 10" id="KW-0460">Magnesium</keyword>
<evidence type="ECO:0000256" key="6">
    <source>
        <dbReference type="ARBA" id="ARBA00022962"/>
    </source>
</evidence>
<feature type="binding site" evidence="7 11">
    <location>
        <position position="467"/>
    </location>
    <ligand>
        <name>[4Fe-4S] cluster</name>
        <dbReference type="ChEBI" id="CHEBI:49883"/>
    </ligand>
</feature>
<proteinExistence type="inferred from homology"/>
<keyword evidence="7 10" id="KW-0479">Metal-binding</keyword>
<comment type="cofactor">
    <cofactor evidence="7 11">
        <name>[4Fe-4S] cluster</name>
        <dbReference type="ChEBI" id="CHEBI:49883"/>
    </cofactor>
    <text evidence="7 11">Binds 1 [4Fe-4S] cluster per subunit.</text>
</comment>
<dbReference type="GO" id="GO:0009113">
    <property type="term" value="P:purine nucleobase biosynthetic process"/>
    <property type="evidence" value="ECO:0007669"/>
    <property type="project" value="UniProtKB-UniRule"/>
</dbReference>
<comment type="pathway">
    <text evidence="1 7 8">Purine metabolism; IMP biosynthesis via de novo pathway; N(1)-(5-phospho-D-ribosyl)glycinamide from 5-phospho-alpha-D-ribose 1-diphosphate: step 1/2.</text>
</comment>
<evidence type="ECO:0000256" key="7">
    <source>
        <dbReference type="HAMAP-Rule" id="MF_01931"/>
    </source>
</evidence>
<keyword evidence="7 11" id="KW-0408">Iron</keyword>
<dbReference type="InterPro" id="IPR029057">
    <property type="entry name" value="PRTase-like"/>
</dbReference>
<dbReference type="InterPro" id="IPR000836">
    <property type="entry name" value="PRTase_dom"/>
</dbReference>
<comment type="similarity">
    <text evidence="2 7 8">In the C-terminal section; belongs to the purine/pyrimidine phosphoribosyltransferase family.</text>
</comment>
<dbReference type="PANTHER" id="PTHR11907">
    <property type="entry name" value="AMIDOPHOSPHORIBOSYLTRANSFERASE"/>
    <property type="match status" value="1"/>
</dbReference>
<comment type="cofactor">
    <cofactor evidence="7 10">
        <name>Mg(2+)</name>
        <dbReference type="ChEBI" id="CHEBI:18420"/>
    </cofactor>
    <text evidence="7 10">Binds 1 Mg(2+) ion per subunit.</text>
</comment>
<keyword evidence="5 7" id="KW-0658">Purine biosynthesis</keyword>
<dbReference type="GO" id="GO:0004044">
    <property type="term" value="F:amidophosphoribosyltransferase activity"/>
    <property type="evidence" value="ECO:0007669"/>
    <property type="project" value="UniProtKB-UniRule"/>
</dbReference>
<feature type="binding site" evidence="7 11">
    <location>
        <position position="470"/>
    </location>
    <ligand>
        <name>[4Fe-4S] cluster</name>
        <dbReference type="ChEBI" id="CHEBI:49883"/>
    </ligand>
</feature>
<feature type="active site" description="Nucleophile" evidence="7 9">
    <location>
        <position position="30"/>
    </location>
</feature>
<dbReference type="SUPFAM" id="SSF56235">
    <property type="entry name" value="N-terminal nucleophile aminohydrolases (Ntn hydrolases)"/>
    <property type="match status" value="1"/>
</dbReference>
<dbReference type="CDD" id="cd00715">
    <property type="entry name" value="GPATase_N"/>
    <property type="match status" value="1"/>
</dbReference>
<comment type="catalytic activity">
    <reaction evidence="7 8">
        <text>5-phospho-beta-D-ribosylamine + L-glutamate + diphosphate = 5-phospho-alpha-D-ribose 1-diphosphate + L-glutamine + H2O</text>
        <dbReference type="Rhea" id="RHEA:14905"/>
        <dbReference type="ChEBI" id="CHEBI:15377"/>
        <dbReference type="ChEBI" id="CHEBI:29985"/>
        <dbReference type="ChEBI" id="CHEBI:33019"/>
        <dbReference type="ChEBI" id="CHEBI:58017"/>
        <dbReference type="ChEBI" id="CHEBI:58359"/>
        <dbReference type="ChEBI" id="CHEBI:58681"/>
        <dbReference type="EC" id="2.4.2.14"/>
    </reaction>
</comment>
<evidence type="ECO:0000256" key="8">
    <source>
        <dbReference type="PIRNR" id="PIRNR000485"/>
    </source>
</evidence>
<dbReference type="InterPro" id="IPR029055">
    <property type="entry name" value="Ntn_hydrolases_N"/>
</dbReference>
<dbReference type="EMBL" id="JAWXXX010000001">
    <property type="protein sequence ID" value="MDX5893604.1"/>
    <property type="molecule type" value="Genomic_DNA"/>
</dbReference>
<dbReference type="PROSITE" id="PS51278">
    <property type="entry name" value="GATASE_TYPE_2"/>
    <property type="match status" value="1"/>
</dbReference>
<feature type="binding site" evidence="7 11">
    <location>
        <position position="270"/>
    </location>
    <ligand>
        <name>[4Fe-4S] cluster</name>
        <dbReference type="ChEBI" id="CHEBI:49883"/>
    </ligand>
</feature>
<dbReference type="PIRSF" id="PIRSF000485">
    <property type="entry name" value="Amd_phspho_trans"/>
    <property type="match status" value="1"/>
</dbReference>
<dbReference type="SUPFAM" id="SSF53271">
    <property type="entry name" value="PRTase-like"/>
    <property type="match status" value="1"/>
</dbReference>
<dbReference type="GO" id="GO:0006189">
    <property type="term" value="P:'de novo' IMP biosynthetic process"/>
    <property type="evidence" value="ECO:0007669"/>
    <property type="project" value="UniProtKB-UniRule"/>
</dbReference>
<reference evidence="13" key="1">
    <citation type="submission" date="2023-11" db="EMBL/GenBank/DDBJ databases">
        <title>MicrobeMod: A computational toolkit for identifying prokaryotic methylation and restriction-modification with nanopore sequencing.</title>
        <authorList>
            <person name="Crits-Christoph A."/>
            <person name="Kang S.C."/>
            <person name="Lee H."/>
            <person name="Ostrov N."/>
        </authorList>
    </citation>
    <scope>NUCLEOTIDE SEQUENCE</scope>
    <source>
        <strain evidence="13">ATCC 51242</strain>
    </source>
</reference>
<dbReference type="Gene3D" id="3.60.20.10">
    <property type="entry name" value="Glutamine Phosphoribosylpyrophosphate, subunit 1, domain 1"/>
    <property type="match status" value="1"/>
</dbReference>
<gene>
    <name evidence="7 13" type="primary">purF</name>
    <name evidence="13" type="ORF">SIL72_06120</name>
</gene>
<dbReference type="Pfam" id="PF00156">
    <property type="entry name" value="Pribosyltran"/>
    <property type="match status" value="1"/>
</dbReference>
<feature type="binding site" evidence="7 10">
    <location>
        <position position="379"/>
    </location>
    <ligand>
        <name>Mg(2+)</name>
        <dbReference type="ChEBI" id="CHEBI:18420"/>
    </ligand>
</feature>
<comment type="function">
    <text evidence="7">Catalyzes the formation of phosphoribosylamine from phosphoribosylpyrophosphate (PRPP) and glutamine.</text>
</comment>
<keyword evidence="4 7" id="KW-0808">Transferase</keyword>
<keyword evidence="7 11" id="KW-0411">Iron-sulfur</keyword>
<keyword evidence="7" id="KW-0004">4Fe-4S</keyword>
<name>A0AB35T181_RUBRA</name>
<feature type="binding site" evidence="7 11">
    <location>
        <position position="416"/>
    </location>
    <ligand>
        <name>[4Fe-4S] cluster</name>
        <dbReference type="ChEBI" id="CHEBI:49883"/>
    </ligand>
</feature>
<feature type="domain" description="Glutamine amidotransferase type-2" evidence="12">
    <location>
        <begin position="30"/>
        <end position="255"/>
    </location>
</feature>
<evidence type="ECO:0000256" key="9">
    <source>
        <dbReference type="PIRSR" id="PIRSR000485-1"/>
    </source>
</evidence>
<evidence type="ECO:0000256" key="2">
    <source>
        <dbReference type="ARBA" id="ARBA00010138"/>
    </source>
</evidence>
<evidence type="ECO:0000313" key="14">
    <source>
        <dbReference type="Proteomes" id="UP001281130"/>
    </source>
</evidence>
<organism evidence="13 14">
    <name type="scientific">Rubrobacter radiotolerans</name>
    <name type="common">Arthrobacter radiotolerans</name>
    <dbReference type="NCBI Taxonomy" id="42256"/>
    <lineage>
        <taxon>Bacteria</taxon>
        <taxon>Bacillati</taxon>
        <taxon>Actinomycetota</taxon>
        <taxon>Rubrobacteria</taxon>
        <taxon>Rubrobacterales</taxon>
        <taxon>Rubrobacteraceae</taxon>
        <taxon>Rubrobacter</taxon>
    </lineage>
</organism>
<evidence type="ECO:0000256" key="10">
    <source>
        <dbReference type="PIRSR" id="PIRSR000485-2"/>
    </source>
</evidence>
<evidence type="ECO:0000256" key="1">
    <source>
        <dbReference type="ARBA" id="ARBA00005209"/>
    </source>
</evidence>
<dbReference type="InterPro" id="IPR017932">
    <property type="entry name" value="GATase_2_dom"/>
</dbReference>
<dbReference type="AlphaFoldDB" id="A0AB35T181"/>
<dbReference type="HAMAP" id="MF_01931">
    <property type="entry name" value="PurF"/>
    <property type="match status" value="1"/>
</dbReference>
<protein>
    <recommendedName>
        <fullName evidence="7">Amidophosphoribosyltransferase</fullName>
        <shortName evidence="7">ATase</shortName>
        <ecNumber evidence="7">2.4.2.14</ecNumber>
    </recommendedName>
    <alternativeName>
        <fullName evidence="7">Glutamine phosphoribosylpyrophosphate amidotransferase</fullName>
        <shortName evidence="7">GPATase</shortName>
    </alternativeName>
</protein>
<dbReference type="EC" id="2.4.2.14" evidence="7"/>
<keyword evidence="3 7" id="KW-0328">Glycosyltransferase</keyword>
<dbReference type="Pfam" id="PF13522">
    <property type="entry name" value="GATase_6"/>
    <property type="match status" value="1"/>
</dbReference>
<dbReference type="NCBIfam" id="TIGR01134">
    <property type="entry name" value="purF"/>
    <property type="match status" value="1"/>
</dbReference>
<feature type="binding site" evidence="7 10">
    <location>
        <position position="317"/>
    </location>
    <ligand>
        <name>Mg(2+)</name>
        <dbReference type="ChEBI" id="CHEBI:18420"/>
    </ligand>
</feature>
<dbReference type="Proteomes" id="UP001281130">
    <property type="component" value="Unassembled WGS sequence"/>
</dbReference>
<dbReference type="InterPro" id="IPR035584">
    <property type="entry name" value="PurF_N"/>
</dbReference>